<evidence type="ECO:0000256" key="1">
    <source>
        <dbReference type="SAM" id="MobiDB-lite"/>
    </source>
</evidence>
<sequence>MAPPHPLDSIGPSTVAPDGMVDKRTDHGGTPAFEFLAAAAKPNSTAPVSSALTFLAALLENPKTRSTTGSVMMDTPTLELIQKMITCELNDRKRDEQINDMIRTLDEMNREFTSWKSRIRALELAANVPLVSPGKQISPRLPLAEPTSDLEAVSVSDAFPSHKERPVTKAADFDPAAPSSLSQLETENEFAKGHLVRVEWLVDNTFTSKKAGSFGTDFHQPTHRRTMQNHRHLPPLRLLSYQQVSPSPTSQAS</sequence>
<evidence type="ECO:0000313" key="2">
    <source>
        <dbReference type="EMBL" id="PLW13719.1"/>
    </source>
</evidence>
<name>A0A2N5SKG7_9BASI</name>
<organism evidence="2 4">
    <name type="scientific">Puccinia coronata f. sp. avenae</name>
    <dbReference type="NCBI Taxonomy" id="200324"/>
    <lineage>
        <taxon>Eukaryota</taxon>
        <taxon>Fungi</taxon>
        <taxon>Dikarya</taxon>
        <taxon>Basidiomycota</taxon>
        <taxon>Pucciniomycotina</taxon>
        <taxon>Pucciniomycetes</taxon>
        <taxon>Pucciniales</taxon>
        <taxon>Pucciniaceae</taxon>
        <taxon>Puccinia</taxon>
    </lineage>
</organism>
<evidence type="ECO:0000313" key="4">
    <source>
        <dbReference type="Proteomes" id="UP000235388"/>
    </source>
</evidence>
<accession>A0A2N5SKG7</accession>
<dbReference type="EMBL" id="PGCJ01000081">
    <property type="protein sequence ID" value="PLW52158.1"/>
    <property type="molecule type" value="Genomic_DNA"/>
</dbReference>
<dbReference type="AlphaFoldDB" id="A0A2N5SKG7"/>
<comment type="caution">
    <text evidence="2">The sequence shown here is derived from an EMBL/GenBank/DDBJ whole genome shotgun (WGS) entry which is preliminary data.</text>
</comment>
<proteinExistence type="predicted"/>
<evidence type="ECO:0000313" key="3">
    <source>
        <dbReference type="EMBL" id="PLW52158.1"/>
    </source>
</evidence>
<reference evidence="2 4" key="1">
    <citation type="submission" date="2017-11" db="EMBL/GenBank/DDBJ databases">
        <title>De novo assembly and phasing of dikaryotic genomes from two isolates of Puccinia coronata f. sp. avenae, the causal agent of oat crown rust.</title>
        <authorList>
            <person name="Miller M.E."/>
            <person name="Zhang Y."/>
            <person name="Omidvar V."/>
            <person name="Sperschneider J."/>
            <person name="Schwessinger B."/>
            <person name="Raley C."/>
            <person name="Palmer J.M."/>
            <person name="Garnica D."/>
            <person name="Upadhyaya N."/>
            <person name="Rathjen J."/>
            <person name="Taylor J.M."/>
            <person name="Park R.F."/>
            <person name="Dodds P.N."/>
            <person name="Hirsch C.D."/>
            <person name="Kianian S.F."/>
            <person name="Figueroa M."/>
        </authorList>
    </citation>
    <scope>NUCLEOTIDE SEQUENCE [LARGE SCALE GENOMIC DNA]</scope>
    <source>
        <strain evidence="2">12NC29</strain>
    </source>
</reference>
<keyword evidence="4" id="KW-1185">Reference proteome</keyword>
<dbReference type="Proteomes" id="UP000235388">
    <property type="component" value="Unassembled WGS sequence"/>
</dbReference>
<gene>
    <name evidence="3" type="ORF">PCANC_10285</name>
    <name evidence="2" type="ORF">PCANC_21746</name>
</gene>
<dbReference type="EMBL" id="PGCJ01000941">
    <property type="protein sequence ID" value="PLW13719.1"/>
    <property type="molecule type" value="Genomic_DNA"/>
</dbReference>
<protein>
    <submittedName>
        <fullName evidence="2">Uncharacterized protein</fullName>
    </submittedName>
</protein>
<feature type="region of interest" description="Disordered" evidence="1">
    <location>
        <begin position="1"/>
        <end position="27"/>
    </location>
</feature>